<dbReference type="EMBL" id="KQ965767">
    <property type="protein sequence ID" value="KXS14727.1"/>
    <property type="molecule type" value="Genomic_DNA"/>
</dbReference>
<feature type="region of interest" description="Disordered" evidence="1">
    <location>
        <begin position="162"/>
        <end position="205"/>
    </location>
</feature>
<keyword evidence="3" id="KW-1185">Reference proteome</keyword>
<organism evidence="2 3">
    <name type="scientific">Gonapodya prolifera (strain JEL478)</name>
    <name type="common">Monoblepharis prolifera</name>
    <dbReference type="NCBI Taxonomy" id="1344416"/>
    <lineage>
        <taxon>Eukaryota</taxon>
        <taxon>Fungi</taxon>
        <taxon>Fungi incertae sedis</taxon>
        <taxon>Chytridiomycota</taxon>
        <taxon>Chytridiomycota incertae sedis</taxon>
        <taxon>Monoblepharidomycetes</taxon>
        <taxon>Monoblepharidales</taxon>
        <taxon>Gonapodyaceae</taxon>
        <taxon>Gonapodya</taxon>
    </lineage>
</organism>
<proteinExistence type="predicted"/>
<gene>
    <name evidence="2" type="ORF">M427DRAFT_337405</name>
</gene>
<dbReference type="AlphaFoldDB" id="A0A139AD74"/>
<dbReference type="Proteomes" id="UP000070544">
    <property type="component" value="Unassembled WGS sequence"/>
</dbReference>
<accession>A0A139AD74</accession>
<reference evidence="2 3" key="1">
    <citation type="journal article" date="2015" name="Genome Biol. Evol.">
        <title>Phylogenomic analyses indicate that early fungi evolved digesting cell walls of algal ancestors of land plants.</title>
        <authorList>
            <person name="Chang Y."/>
            <person name="Wang S."/>
            <person name="Sekimoto S."/>
            <person name="Aerts A.L."/>
            <person name="Choi C."/>
            <person name="Clum A."/>
            <person name="LaButti K.M."/>
            <person name="Lindquist E.A."/>
            <person name="Yee Ngan C."/>
            <person name="Ohm R.A."/>
            <person name="Salamov A.A."/>
            <person name="Grigoriev I.V."/>
            <person name="Spatafora J.W."/>
            <person name="Berbee M.L."/>
        </authorList>
    </citation>
    <scope>NUCLEOTIDE SEQUENCE [LARGE SCALE GENOMIC DNA]</scope>
    <source>
        <strain evidence="2 3">JEL478</strain>
    </source>
</reference>
<evidence type="ECO:0000313" key="3">
    <source>
        <dbReference type="Proteomes" id="UP000070544"/>
    </source>
</evidence>
<evidence type="ECO:0000256" key="1">
    <source>
        <dbReference type="SAM" id="MobiDB-lite"/>
    </source>
</evidence>
<feature type="region of interest" description="Disordered" evidence="1">
    <location>
        <begin position="40"/>
        <end position="64"/>
    </location>
</feature>
<protein>
    <submittedName>
        <fullName evidence="2">Uncharacterized protein</fullName>
    </submittedName>
</protein>
<sequence>MIESSKGTSLFFLQMGCCISAEEAQQAKAPTTVMLLDSDGTGRTAPMSTSLPMKQPGRSARKPRPPRIHALVVPIKEAPYLINIANDGRLSDLDAIVQGKSVDVVDAGPRYALYINDEGELPQGSRGIRVYECVVHNVPWHSTKQASFKAWSPTRRLLAPTPSGFSSSGVLPETPYSSRRTRHSKMETQTSHQGSISHECSRKAQ</sequence>
<feature type="compositionally biased region" description="Polar residues" evidence="1">
    <location>
        <begin position="187"/>
        <end position="198"/>
    </location>
</feature>
<name>A0A139AD74_GONPJ</name>
<evidence type="ECO:0000313" key="2">
    <source>
        <dbReference type="EMBL" id="KXS14727.1"/>
    </source>
</evidence>